<protein>
    <submittedName>
        <fullName evidence="1">Iron-sulfur cluster assembly scaffold protein</fullName>
    </submittedName>
</protein>
<evidence type="ECO:0000313" key="2">
    <source>
        <dbReference type="Proteomes" id="UP000078389"/>
    </source>
</evidence>
<dbReference type="GO" id="GO:0051536">
    <property type="term" value="F:iron-sulfur cluster binding"/>
    <property type="evidence" value="ECO:0007669"/>
    <property type="project" value="InterPro"/>
</dbReference>
<reference evidence="1 2" key="1">
    <citation type="submission" date="2016-03" db="EMBL/GenBank/DDBJ databases">
        <title>Genome sequencing of Devosia sp. S37.</title>
        <authorList>
            <person name="Mohd Nor M."/>
        </authorList>
    </citation>
    <scope>NUCLEOTIDE SEQUENCE [LARGE SCALE GENOMIC DNA]</scope>
    <source>
        <strain evidence="1 2">S37</strain>
    </source>
</reference>
<dbReference type="RefSeq" id="WP_067453122.1">
    <property type="nucleotide sequence ID" value="NZ_LVVY01000068.1"/>
</dbReference>
<keyword evidence="2" id="KW-1185">Reference proteome</keyword>
<comment type="caution">
    <text evidence="1">The sequence shown here is derived from an EMBL/GenBank/DDBJ whole genome shotgun (WGS) entry which is preliminary data.</text>
</comment>
<sequence>MELSDLYSERILDLAGNAPQPGRLADADASARKVSRVCGSMIEVDVVVRDGAIAGYGHEVSACALGQVSAAVVAREIVGTPVAEFLAVRAQMHDMLKDGGPPPGGKWDDLKYLEPVRDYPNRHVSTLLVFDAVAAAIEKLESSQALAALG</sequence>
<gene>
    <name evidence="1" type="ORF">A3840_05510</name>
</gene>
<evidence type="ECO:0000313" key="1">
    <source>
        <dbReference type="EMBL" id="OAM78555.1"/>
    </source>
</evidence>
<dbReference type="InterPro" id="IPR002871">
    <property type="entry name" value="NIF_FeS_clus_asmbl_NifU_N"/>
</dbReference>
<dbReference type="OrthoDB" id="7857113at2"/>
<dbReference type="STRING" id="1770058.A3840_05510"/>
<dbReference type="SUPFAM" id="SSF82649">
    <property type="entry name" value="SufE/NifU"/>
    <property type="match status" value="1"/>
</dbReference>
<dbReference type="GO" id="GO:0005506">
    <property type="term" value="F:iron ion binding"/>
    <property type="evidence" value="ECO:0007669"/>
    <property type="project" value="InterPro"/>
</dbReference>
<dbReference type="Gene3D" id="3.90.1010.10">
    <property type="match status" value="1"/>
</dbReference>
<accession>A0A178I2Y7</accession>
<dbReference type="EMBL" id="LVVY01000068">
    <property type="protein sequence ID" value="OAM78555.1"/>
    <property type="molecule type" value="Genomic_DNA"/>
</dbReference>
<dbReference type="CDD" id="cd06664">
    <property type="entry name" value="IscU_like"/>
    <property type="match status" value="1"/>
</dbReference>
<organism evidence="1 2">
    <name type="scientific">Devosia elaeis</name>
    <dbReference type="NCBI Taxonomy" id="1770058"/>
    <lineage>
        <taxon>Bacteria</taxon>
        <taxon>Pseudomonadati</taxon>
        <taxon>Pseudomonadota</taxon>
        <taxon>Alphaproteobacteria</taxon>
        <taxon>Hyphomicrobiales</taxon>
        <taxon>Devosiaceae</taxon>
        <taxon>Devosia</taxon>
    </lineage>
</organism>
<dbReference type="AlphaFoldDB" id="A0A178I2Y7"/>
<dbReference type="Proteomes" id="UP000078389">
    <property type="component" value="Unassembled WGS sequence"/>
</dbReference>
<proteinExistence type="predicted"/>
<name>A0A178I2Y7_9HYPH</name>
<dbReference type="GO" id="GO:0016226">
    <property type="term" value="P:iron-sulfur cluster assembly"/>
    <property type="evidence" value="ECO:0007669"/>
    <property type="project" value="InterPro"/>
</dbReference>